<dbReference type="CDD" id="cd01285">
    <property type="entry name" value="nucleoside_deaminase"/>
    <property type="match status" value="1"/>
</dbReference>
<keyword evidence="7" id="KW-1185">Reference proteome</keyword>
<keyword evidence="3" id="KW-0862">Zinc</keyword>
<dbReference type="SUPFAM" id="SSF53927">
    <property type="entry name" value="Cytidine deaminase-like"/>
    <property type="match status" value="1"/>
</dbReference>
<dbReference type="PANTHER" id="PTHR11079">
    <property type="entry name" value="CYTOSINE DEAMINASE FAMILY MEMBER"/>
    <property type="match status" value="1"/>
</dbReference>
<dbReference type="InterPro" id="IPR016193">
    <property type="entry name" value="Cytidine_deaminase-like"/>
</dbReference>
<evidence type="ECO:0000259" key="5">
    <source>
        <dbReference type="PROSITE" id="PS51747"/>
    </source>
</evidence>
<reference evidence="7" key="1">
    <citation type="submission" date="2015-09" db="EMBL/GenBank/DDBJ databases">
        <authorList>
            <consortium name="Pathogen Informatics"/>
        </authorList>
    </citation>
    <scope>NUCLEOTIDE SEQUENCE [LARGE SCALE GENOMIC DNA]</scope>
    <source>
        <strain evidence="7">Lake Konstanz</strain>
    </source>
</reference>
<gene>
    <name evidence="6" type="ORF">BSAL_89855</name>
</gene>
<dbReference type="VEuPathDB" id="TriTrypDB:BSAL_89855"/>
<evidence type="ECO:0000256" key="2">
    <source>
        <dbReference type="ARBA" id="ARBA00022801"/>
    </source>
</evidence>
<sequence>MSVGPCDVCGHPFNAEHMEAAFQAAHAALREGEVAVGCVLVHTATSKVVSFGFNHTNRDKHSLSHAEFVAVEALQERLSPAVLSSLEDYELYVTVEPCMMCAAMLALNRIGHVFYGCSNPRFGGNGGVLSVHDNVYCSCGGRESDRAVKLLQNFYEQENEAAPDHKRRRKDEETTDPAP</sequence>
<dbReference type="InterPro" id="IPR016192">
    <property type="entry name" value="APOBEC/CMP_deaminase_Zn-bd"/>
</dbReference>
<evidence type="ECO:0000256" key="3">
    <source>
        <dbReference type="ARBA" id="ARBA00022833"/>
    </source>
</evidence>
<dbReference type="OrthoDB" id="408702at2759"/>
<dbReference type="Proteomes" id="UP000051952">
    <property type="component" value="Unassembled WGS sequence"/>
</dbReference>
<dbReference type="EMBL" id="CYKH01001165">
    <property type="protein sequence ID" value="CUG85439.1"/>
    <property type="molecule type" value="Genomic_DNA"/>
</dbReference>
<evidence type="ECO:0000256" key="1">
    <source>
        <dbReference type="ARBA" id="ARBA00022723"/>
    </source>
</evidence>
<dbReference type="GO" id="GO:0002100">
    <property type="term" value="P:tRNA wobble adenosine to inosine editing"/>
    <property type="evidence" value="ECO:0007669"/>
    <property type="project" value="TreeGrafter"/>
</dbReference>
<dbReference type="AlphaFoldDB" id="A0A0S4J685"/>
<evidence type="ECO:0000313" key="6">
    <source>
        <dbReference type="EMBL" id="CUG85439.1"/>
    </source>
</evidence>
<dbReference type="PROSITE" id="PS51747">
    <property type="entry name" value="CYT_DCMP_DEAMINASES_2"/>
    <property type="match status" value="1"/>
</dbReference>
<dbReference type="Gene3D" id="3.40.140.10">
    <property type="entry name" value="Cytidine Deaminase, domain 2"/>
    <property type="match status" value="1"/>
</dbReference>
<protein>
    <submittedName>
        <fullName evidence="6">dCMP deaminase, putative</fullName>
    </submittedName>
</protein>
<evidence type="ECO:0000256" key="4">
    <source>
        <dbReference type="SAM" id="MobiDB-lite"/>
    </source>
</evidence>
<dbReference type="OMA" id="PCQMCAG"/>
<keyword evidence="1" id="KW-0479">Metal-binding</keyword>
<evidence type="ECO:0000313" key="7">
    <source>
        <dbReference type="Proteomes" id="UP000051952"/>
    </source>
</evidence>
<dbReference type="PANTHER" id="PTHR11079:SF149">
    <property type="entry name" value="TRNA-SPECIFIC ADENOSINE DEAMINASE 2"/>
    <property type="match status" value="1"/>
</dbReference>
<feature type="domain" description="CMP/dCMP-type deaminase" evidence="5">
    <location>
        <begin position="12"/>
        <end position="129"/>
    </location>
</feature>
<proteinExistence type="predicted"/>
<dbReference type="PROSITE" id="PS00903">
    <property type="entry name" value="CYT_DCMP_DEAMINASES_1"/>
    <property type="match status" value="1"/>
</dbReference>
<organism evidence="6 7">
    <name type="scientific">Bodo saltans</name>
    <name type="common">Flagellated protozoan</name>
    <dbReference type="NCBI Taxonomy" id="75058"/>
    <lineage>
        <taxon>Eukaryota</taxon>
        <taxon>Discoba</taxon>
        <taxon>Euglenozoa</taxon>
        <taxon>Kinetoplastea</taxon>
        <taxon>Metakinetoplastina</taxon>
        <taxon>Eubodonida</taxon>
        <taxon>Bodonidae</taxon>
        <taxon>Bodo</taxon>
    </lineage>
</organism>
<dbReference type="InterPro" id="IPR002125">
    <property type="entry name" value="CMP_dCMP_dom"/>
</dbReference>
<dbReference type="GO" id="GO:0008270">
    <property type="term" value="F:zinc ion binding"/>
    <property type="evidence" value="ECO:0007669"/>
    <property type="project" value="InterPro"/>
</dbReference>
<feature type="region of interest" description="Disordered" evidence="4">
    <location>
        <begin position="156"/>
        <end position="179"/>
    </location>
</feature>
<dbReference type="GO" id="GO:0052717">
    <property type="term" value="F:tRNA-specific adenosine-34 deaminase activity"/>
    <property type="evidence" value="ECO:0007669"/>
    <property type="project" value="TreeGrafter"/>
</dbReference>
<keyword evidence="2" id="KW-0378">Hydrolase</keyword>
<accession>A0A0S4J685</accession>
<dbReference type="Pfam" id="PF00383">
    <property type="entry name" value="dCMP_cyt_deam_1"/>
    <property type="match status" value="1"/>
</dbReference>
<name>A0A0S4J685_BODSA</name>